<evidence type="ECO:0008006" key="6">
    <source>
        <dbReference type="Google" id="ProtNLM"/>
    </source>
</evidence>
<dbReference type="Pfam" id="PF00106">
    <property type="entry name" value="adh_short"/>
    <property type="match status" value="1"/>
</dbReference>
<dbReference type="FunFam" id="3.40.50.720:FF:000084">
    <property type="entry name" value="Short-chain dehydrogenase reductase"/>
    <property type="match status" value="1"/>
</dbReference>
<evidence type="ECO:0000313" key="4">
    <source>
        <dbReference type="EMBL" id="RAV19222.1"/>
    </source>
</evidence>
<dbReference type="InterPro" id="IPR050259">
    <property type="entry name" value="SDR"/>
</dbReference>
<dbReference type="PRINTS" id="PR00081">
    <property type="entry name" value="GDHRDH"/>
</dbReference>
<dbReference type="AlphaFoldDB" id="A0A329MHR9"/>
<comment type="caution">
    <text evidence="4">The sequence shown here is derived from an EMBL/GenBank/DDBJ whole genome shotgun (WGS) entry which is preliminary data.</text>
</comment>
<keyword evidence="2" id="KW-0560">Oxidoreductase</keyword>
<dbReference type="NCBIfam" id="NF005559">
    <property type="entry name" value="PRK07231.1"/>
    <property type="match status" value="1"/>
</dbReference>
<evidence type="ECO:0000313" key="5">
    <source>
        <dbReference type="Proteomes" id="UP000250369"/>
    </source>
</evidence>
<keyword evidence="5" id="KW-1185">Reference proteome</keyword>
<accession>A0A329MHR9</accession>
<proteinExistence type="inferred from homology"/>
<dbReference type="Gene3D" id="3.40.50.720">
    <property type="entry name" value="NAD(P)-binding Rossmann-like Domain"/>
    <property type="match status" value="1"/>
</dbReference>
<evidence type="ECO:0000256" key="3">
    <source>
        <dbReference type="RuleBase" id="RU000363"/>
    </source>
</evidence>
<dbReference type="InterPro" id="IPR036291">
    <property type="entry name" value="NAD(P)-bd_dom_sf"/>
</dbReference>
<dbReference type="InterPro" id="IPR002347">
    <property type="entry name" value="SDR_fam"/>
</dbReference>
<name>A0A329MHR9_9BACL</name>
<dbReference type="PROSITE" id="PS00061">
    <property type="entry name" value="ADH_SHORT"/>
    <property type="match status" value="1"/>
</dbReference>
<dbReference type="InterPro" id="IPR020904">
    <property type="entry name" value="Sc_DH/Rdtase_CS"/>
</dbReference>
<dbReference type="PANTHER" id="PTHR42879">
    <property type="entry name" value="3-OXOACYL-(ACYL-CARRIER-PROTEIN) REDUCTASE"/>
    <property type="match status" value="1"/>
</dbReference>
<evidence type="ECO:0000256" key="2">
    <source>
        <dbReference type="ARBA" id="ARBA00023002"/>
    </source>
</evidence>
<dbReference type="GO" id="GO:0008206">
    <property type="term" value="P:bile acid metabolic process"/>
    <property type="evidence" value="ECO:0007669"/>
    <property type="project" value="UniProtKB-ARBA"/>
</dbReference>
<protein>
    <recommendedName>
        <fullName evidence="6">3-oxoacyl-ACP reductase FabG</fullName>
    </recommendedName>
</protein>
<gene>
    <name evidence="4" type="ORF">DQG23_22055</name>
</gene>
<organism evidence="4 5">
    <name type="scientific">Paenibacillus contaminans</name>
    <dbReference type="NCBI Taxonomy" id="450362"/>
    <lineage>
        <taxon>Bacteria</taxon>
        <taxon>Bacillati</taxon>
        <taxon>Bacillota</taxon>
        <taxon>Bacilli</taxon>
        <taxon>Bacillales</taxon>
        <taxon>Paenibacillaceae</taxon>
        <taxon>Paenibacillus</taxon>
    </lineage>
</organism>
<dbReference type="GO" id="GO:0016491">
    <property type="term" value="F:oxidoreductase activity"/>
    <property type="evidence" value="ECO:0007669"/>
    <property type="project" value="UniProtKB-KW"/>
</dbReference>
<dbReference type="EMBL" id="QMFB01000013">
    <property type="protein sequence ID" value="RAV19222.1"/>
    <property type="molecule type" value="Genomic_DNA"/>
</dbReference>
<dbReference type="PANTHER" id="PTHR42879:SF2">
    <property type="entry name" value="3-OXOACYL-[ACYL-CARRIER-PROTEIN] REDUCTASE FABG"/>
    <property type="match status" value="1"/>
</dbReference>
<comment type="similarity">
    <text evidence="1 3">Belongs to the short-chain dehydrogenases/reductases (SDR) family.</text>
</comment>
<dbReference type="Proteomes" id="UP000250369">
    <property type="component" value="Unassembled WGS sequence"/>
</dbReference>
<sequence length="281" mass="30811">MRHSRKIRGVTCLYTFSHFGRTMGEANAMKLRNKVALVTGGATGIGKAVCLAYAAEGAKVVVNYWNTPVEAEQVRAAIIESGGEAIVQQADVSNAAEVERMIQAIGEIWGGVDIVVNNAGIYPNKTWYEITEEEWDRVMNVNLKSCFLISKAVFPYMKERKYGKIINVSSVTFLRGQKGFVHYVASKGGIVGFTRAMAREVGEHGITVNAISPGAVKTEQEILTYDEERLAESAAYLAKEQCFARRQLPSDMVGGFVFLASPDSDFITGQLLNIDGGWVMH</sequence>
<evidence type="ECO:0000256" key="1">
    <source>
        <dbReference type="ARBA" id="ARBA00006484"/>
    </source>
</evidence>
<dbReference type="PRINTS" id="PR00080">
    <property type="entry name" value="SDRFAMILY"/>
</dbReference>
<dbReference type="CDD" id="cd05233">
    <property type="entry name" value="SDR_c"/>
    <property type="match status" value="1"/>
</dbReference>
<dbReference type="SUPFAM" id="SSF51735">
    <property type="entry name" value="NAD(P)-binding Rossmann-fold domains"/>
    <property type="match status" value="1"/>
</dbReference>
<reference evidence="4 5" key="1">
    <citation type="journal article" date="2009" name="Int. J. Syst. Evol. Microbiol.">
        <title>Paenibacillus contaminans sp. nov., isolated from a contaminated laboratory plate.</title>
        <authorList>
            <person name="Chou J.H."/>
            <person name="Lee J.H."/>
            <person name="Lin M.C."/>
            <person name="Chang P.S."/>
            <person name="Arun A.B."/>
            <person name="Young C.C."/>
            <person name="Chen W.M."/>
        </authorList>
    </citation>
    <scope>NUCLEOTIDE SEQUENCE [LARGE SCALE GENOMIC DNA]</scope>
    <source>
        <strain evidence="4 5">CKOBP-6</strain>
    </source>
</reference>